<dbReference type="Pfam" id="PF00651">
    <property type="entry name" value="BTB"/>
    <property type="match status" value="1"/>
</dbReference>
<name>A0A383V686_TETOB</name>
<dbReference type="Gene3D" id="3.30.710.10">
    <property type="entry name" value="Potassium Channel Kv1.1, Chain A"/>
    <property type="match status" value="1"/>
</dbReference>
<dbReference type="InterPro" id="IPR011333">
    <property type="entry name" value="SKP1/BTB/POZ_sf"/>
</dbReference>
<reference evidence="4 5" key="1">
    <citation type="submission" date="2016-10" db="EMBL/GenBank/DDBJ databases">
        <authorList>
            <person name="Cai Z."/>
        </authorList>
    </citation>
    <scope>NUCLEOTIDE SEQUENCE [LARGE SCALE GENOMIC DNA]</scope>
</reference>
<comment type="pathway">
    <text evidence="1">Protein modification; protein ubiquitination.</text>
</comment>
<dbReference type="SUPFAM" id="SSF54695">
    <property type="entry name" value="POZ domain"/>
    <property type="match status" value="1"/>
</dbReference>
<evidence type="ECO:0000256" key="1">
    <source>
        <dbReference type="ARBA" id="ARBA00004906"/>
    </source>
</evidence>
<dbReference type="Proteomes" id="UP000256970">
    <property type="component" value="Unassembled WGS sequence"/>
</dbReference>
<protein>
    <recommendedName>
        <fullName evidence="3">BTB domain-containing protein</fullName>
    </recommendedName>
</protein>
<dbReference type="InterPro" id="IPR000210">
    <property type="entry name" value="BTB/POZ_dom"/>
</dbReference>
<feature type="compositionally biased region" description="Low complexity" evidence="2">
    <location>
        <begin position="37"/>
        <end position="79"/>
    </location>
</feature>
<evidence type="ECO:0000313" key="5">
    <source>
        <dbReference type="Proteomes" id="UP000256970"/>
    </source>
</evidence>
<dbReference type="AlphaFoldDB" id="A0A383V686"/>
<evidence type="ECO:0000259" key="3">
    <source>
        <dbReference type="Pfam" id="PF00651"/>
    </source>
</evidence>
<evidence type="ECO:0000256" key="2">
    <source>
        <dbReference type="SAM" id="MobiDB-lite"/>
    </source>
</evidence>
<dbReference type="EMBL" id="FNXT01000086">
    <property type="protein sequence ID" value="SZX60651.1"/>
    <property type="molecule type" value="Genomic_DNA"/>
</dbReference>
<gene>
    <name evidence="4" type="ORF">BQ4739_LOCUS1180</name>
</gene>
<feature type="domain" description="BTB" evidence="3">
    <location>
        <begin position="193"/>
        <end position="274"/>
    </location>
</feature>
<sequence>MGFGKLIQRKLLAAPGSEAKQQREDLGGQSDQDDDSLLPAGLDPAAGASSSYAGCSELSGDGRSMHSSSGSSSSGASSDSGREDEVEAAAAAVAALAVSPAADPTQQPTPSSSCAALEACWSARLLACCPSLAAAAPRLLPLATPTSASLDFWEAHQGDSLLFNVGLVSSISSSDGSSDGGIQQQRPVPINALDLAANSEWFRALVAHLPVLCGTDLGAVAVPCAVAREVLEHGIVRAIYGSRLALDPGTVEATYRAADAMQIPAVVDACEAYLFDLATGADAESAATLAVFDLAVDLHRSSLAHKLAAHYAAAAQRDAAAAGPLLRHMLSSACFAGCGLSQLAVLRAGFEAAWAGGQGPEVLLLHVLLEVYEALNPRDYGAVLDALCWEVLQQEEVLMLAHWCGQLPQQHAFTHGLQARVLARVAQQLSGRHERRYIVWKLEVGQLPGNGQRVASSQCLRLRHRRLYLVAEHMGDADWGLFLCPAPDVSLASRVAGHTLFVLGRELHKRVGFKDCVVPPDTRIGVGFGDRTALSEWMGAGYVQSLGDGSKHVVVGTIVTDVPCSEAAESAGLR</sequence>
<proteinExistence type="predicted"/>
<dbReference type="STRING" id="3088.A0A383V686"/>
<organism evidence="4 5">
    <name type="scientific">Tetradesmus obliquus</name>
    <name type="common">Green alga</name>
    <name type="synonym">Acutodesmus obliquus</name>
    <dbReference type="NCBI Taxonomy" id="3088"/>
    <lineage>
        <taxon>Eukaryota</taxon>
        <taxon>Viridiplantae</taxon>
        <taxon>Chlorophyta</taxon>
        <taxon>core chlorophytes</taxon>
        <taxon>Chlorophyceae</taxon>
        <taxon>CS clade</taxon>
        <taxon>Sphaeropleales</taxon>
        <taxon>Scenedesmaceae</taxon>
        <taxon>Tetradesmus</taxon>
    </lineage>
</organism>
<feature type="region of interest" description="Disordered" evidence="2">
    <location>
        <begin position="1"/>
        <end position="86"/>
    </location>
</feature>
<evidence type="ECO:0000313" key="4">
    <source>
        <dbReference type="EMBL" id="SZX60651.1"/>
    </source>
</evidence>
<accession>A0A383V686</accession>
<keyword evidence="5" id="KW-1185">Reference proteome</keyword>